<keyword evidence="7" id="KW-1185">Reference proteome</keyword>
<dbReference type="Proteomes" id="UP001186452">
    <property type="component" value="Unassembled WGS sequence"/>
</dbReference>
<name>A0ABU3ZKG1_9GAMM</name>
<feature type="modified residue" description="Phosphohistidine" evidence="2">
    <location>
        <position position="167"/>
    </location>
</feature>
<organism evidence="6 7">
    <name type="scientific">Photobacterium rosenbergii</name>
    <dbReference type="NCBI Taxonomy" id="294936"/>
    <lineage>
        <taxon>Bacteria</taxon>
        <taxon>Pseudomonadati</taxon>
        <taxon>Pseudomonadota</taxon>
        <taxon>Gammaproteobacteria</taxon>
        <taxon>Vibrionales</taxon>
        <taxon>Vibrionaceae</taxon>
        <taxon>Photobacterium</taxon>
    </lineage>
</organism>
<comment type="caution">
    <text evidence="6">The sequence shown here is derived from an EMBL/GenBank/DDBJ whole genome shotgun (WGS) entry which is preliminary data.</text>
</comment>
<evidence type="ECO:0000256" key="3">
    <source>
        <dbReference type="SAM" id="MobiDB-lite"/>
    </source>
</evidence>
<dbReference type="EMBL" id="JAWJZI010000006">
    <property type="protein sequence ID" value="MDV5170515.1"/>
    <property type="molecule type" value="Genomic_DNA"/>
</dbReference>
<dbReference type="SUPFAM" id="SSF47226">
    <property type="entry name" value="Histidine-containing phosphotransfer domain, HPT domain"/>
    <property type="match status" value="2"/>
</dbReference>
<evidence type="ECO:0000256" key="2">
    <source>
        <dbReference type="PROSITE-ProRule" id="PRU00110"/>
    </source>
</evidence>
<keyword evidence="4" id="KW-1133">Transmembrane helix</keyword>
<dbReference type="Gene3D" id="1.20.120.160">
    <property type="entry name" value="HPT domain"/>
    <property type="match status" value="2"/>
</dbReference>
<keyword evidence="4" id="KW-0472">Membrane</keyword>
<proteinExistence type="predicted"/>
<feature type="transmembrane region" description="Helical" evidence="4">
    <location>
        <begin position="49"/>
        <end position="72"/>
    </location>
</feature>
<feature type="compositionally biased region" description="Polar residues" evidence="3">
    <location>
        <begin position="259"/>
        <end position="268"/>
    </location>
</feature>
<feature type="domain" description="HPt" evidence="5">
    <location>
        <begin position="128"/>
        <end position="222"/>
    </location>
</feature>
<feature type="region of interest" description="Disordered" evidence="3">
    <location>
        <begin position="230"/>
        <end position="284"/>
    </location>
</feature>
<keyword evidence="2" id="KW-0597">Phosphoprotein</keyword>
<gene>
    <name evidence="6" type="ORF">R2X38_16045</name>
</gene>
<evidence type="ECO:0000256" key="4">
    <source>
        <dbReference type="SAM" id="Phobius"/>
    </source>
</evidence>
<dbReference type="RefSeq" id="WP_317523336.1">
    <property type="nucleotide sequence ID" value="NZ_JAWJZI010000006.1"/>
</dbReference>
<dbReference type="InterPro" id="IPR008207">
    <property type="entry name" value="Sig_transdc_His_kin_Hpt_dom"/>
</dbReference>
<accession>A0ABU3ZKG1</accession>
<evidence type="ECO:0000313" key="6">
    <source>
        <dbReference type="EMBL" id="MDV5170515.1"/>
    </source>
</evidence>
<feature type="domain" description="HPt" evidence="5">
    <location>
        <begin position="301"/>
        <end position="398"/>
    </location>
</feature>
<evidence type="ECO:0000256" key="1">
    <source>
        <dbReference type="ARBA" id="ARBA00023012"/>
    </source>
</evidence>
<feature type="compositionally biased region" description="Basic and acidic residues" evidence="3">
    <location>
        <begin position="243"/>
        <end position="254"/>
    </location>
</feature>
<dbReference type="InterPro" id="IPR036641">
    <property type="entry name" value="HPT_dom_sf"/>
</dbReference>
<sequence length="402" mass="43061">MKNASGKGSASPKPSRHSTVSFIGIGIGIGLIVVALPSLYLGATMPGVVGYSLIALSVMALVAALGIGYNLLVKNKGETLLDAEALSGSAIEMNPTIEPVSEPLSLSADVEAMVIFDSDYLLDTMDGDRDMVTMLLEVFVDEHLDDGHKIVKALQAGDFDQVQMISHSLKGVSASLGTEQIHALAEQVEREVKKQAYSEKLENLCELLKMVFTPAALAIQAFLDESADIKSRESTQENNPQSERAEEIGHKEGIYLEVTDSNPDNSSVMAVEPSRIDESTETTAPSPWLDVDALRDAMDGDEETVCMLLEIFIEDNAGKGQVLLAAASEPGQQEHALNIVHALKGVAVNLSARPLRECCDVAEAKFKQNESVSIEECREIEQTLNQTIASAQAYLSKSAVGA</sequence>
<protein>
    <submittedName>
        <fullName evidence="6">Hpt domain-containing protein</fullName>
    </submittedName>
</protein>
<evidence type="ECO:0000259" key="5">
    <source>
        <dbReference type="PROSITE" id="PS50894"/>
    </source>
</evidence>
<keyword evidence="4" id="KW-0812">Transmembrane</keyword>
<dbReference type="PROSITE" id="PS50894">
    <property type="entry name" value="HPT"/>
    <property type="match status" value="2"/>
</dbReference>
<dbReference type="Pfam" id="PF01627">
    <property type="entry name" value="Hpt"/>
    <property type="match status" value="2"/>
</dbReference>
<feature type="transmembrane region" description="Helical" evidence="4">
    <location>
        <begin position="20"/>
        <end position="43"/>
    </location>
</feature>
<feature type="modified residue" description="Phosphohistidine" evidence="2">
    <location>
        <position position="341"/>
    </location>
</feature>
<reference evidence="6 7" key="1">
    <citation type="submission" date="2023-10" db="EMBL/GenBank/DDBJ databases">
        <title>Marine bacteria isolated from horseshoe crab.</title>
        <authorList>
            <person name="Cheng T.H."/>
        </authorList>
    </citation>
    <scope>NUCLEOTIDE SEQUENCE [LARGE SCALE GENOMIC DNA]</scope>
    <source>
        <strain evidence="6 7">HSC6</strain>
    </source>
</reference>
<evidence type="ECO:0000313" key="7">
    <source>
        <dbReference type="Proteomes" id="UP001186452"/>
    </source>
</evidence>
<keyword evidence="1" id="KW-0902">Two-component regulatory system</keyword>